<dbReference type="PANTHER" id="PTHR31845">
    <property type="entry name" value="FINGER DOMAIN PROTEIN, PUTATIVE-RELATED"/>
    <property type="match status" value="1"/>
</dbReference>
<evidence type="ECO:0000256" key="9">
    <source>
        <dbReference type="SAM" id="MobiDB-lite"/>
    </source>
</evidence>
<evidence type="ECO:0000256" key="7">
    <source>
        <dbReference type="ARBA" id="ARBA00023242"/>
    </source>
</evidence>
<evidence type="ECO:0000256" key="6">
    <source>
        <dbReference type="ARBA" id="ARBA00023163"/>
    </source>
</evidence>
<dbReference type="EMBL" id="CAJSTJ010000173">
    <property type="protein sequence ID" value="CAG7565101.1"/>
    <property type="molecule type" value="Genomic_DNA"/>
</dbReference>
<evidence type="ECO:0000313" key="11">
    <source>
        <dbReference type="Proteomes" id="UP000693738"/>
    </source>
</evidence>
<evidence type="ECO:0000256" key="4">
    <source>
        <dbReference type="ARBA" id="ARBA00023015"/>
    </source>
</evidence>
<dbReference type="InterPro" id="IPR051089">
    <property type="entry name" value="prtT"/>
</dbReference>
<comment type="caution">
    <text evidence="10">The sequence shown here is derived from an EMBL/GenBank/DDBJ whole genome shotgun (WGS) entry which is preliminary data.</text>
</comment>
<evidence type="ECO:0000256" key="2">
    <source>
        <dbReference type="ARBA" id="ARBA00022723"/>
    </source>
</evidence>
<gene>
    <name evidence="10" type="ORF">FEQUK3_LOCUS10817</name>
</gene>
<reference evidence="10" key="1">
    <citation type="submission" date="2021-05" db="EMBL/GenBank/DDBJ databases">
        <authorList>
            <person name="Khan N."/>
        </authorList>
    </citation>
    <scope>NUCLEOTIDE SEQUENCE</scope>
</reference>
<dbReference type="GO" id="GO:0000981">
    <property type="term" value="F:DNA-binding transcription factor activity, RNA polymerase II-specific"/>
    <property type="evidence" value="ECO:0007669"/>
    <property type="project" value="TreeGrafter"/>
</dbReference>
<dbReference type="PANTHER" id="PTHR31845:SF34">
    <property type="entry name" value="TRANSCRIPTIONAL ACTIVATOR OF PROTEASES PRTT"/>
    <property type="match status" value="1"/>
</dbReference>
<evidence type="ECO:0000256" key="3">
    <source>
        <dbReference type="ARBA" id="ARBA00022833"/>
    </source>
</evidence>
<evidence type="ECO:0000313" key="10">
    <source>
        <dbReference type="EMBL" id="CAG7565101.1"/>
    </source>
</evidence>
<sequence>MTGKRTQDQEISAQALPSEQVSNGATQNDNEPSKKRRRRILSCDACRRLKTRCEIDDGTENSNGLNEANSNTDLVKSLHQKVLNLENSMQEMKEQLAKLQSQPQREPVEPQREQQIISPAVSANSHRQVVDHVEPADQHVHAAPAEVIRRVACQVVGDFRRAFHTKEDVVSIGMLDPATADSLVKAFIKRRRHVLLIDSESDLVTRGTLVQTSPFLHAVCCTQEMRYTHRSQSDALKHRQVYEHVRNMLGQVMMASPLHLEEITGVLISTLFVGSPSFEAEYVDSWLLSGHCAQQAMLCIQFSDIIKRNNAGTSTMIDLRSIRLWANVCLVHLHWSATTGRPSILPGSYFSQCRNLLNFEQATMRDAMLIAEVSLYCTLQKSVCGKPDFASDGSCEHFTIWKQKWGYLLELPTSLVLNLSYWIANLILAKRSLDEIEARALNAPTPISPQTSRSSTAQFQAIPTKDLQDHVYELSFRVVLAFVAIPSSSSGDLPEFHSLCVAYSMLILCQYDELPPSIPHDELLSALTEVKRRCNDYSVAVEFSAERALERLRADTQAFDTANSVNQEANFGSHPGHSHNAGVGRANVNINEVGLDNLDFFFNGGYLDILDIDNFLL</sequence>
<dbReference type="GO" id="GO:0005634">
    <property type="term" value="C:nucleus"/>
    <property type="evidence" value="ECO:0007669"/>
    <property type="project" value="UniProtKB-SubCell"/>
</dbReference>
<dbReference type="AlphaFoldDB" id="A0A8J2NEN3"/>
<accession>A0A8J2NEN3</accession>
<dbReference type="Proteomes" id="UP000693738">
    <property type="component" value="Unassembled WGS sequence"/>
</dbReference>
<keyword evidence="7" id="KW-0539">Nucleus</keyword>
<evidence type="ECO:0000256" key="5">
    <source>
        <dbReference type="ARBA" id="ARBA00023125"/>
    </source>
</evidence>
<dbReference type="GO" id="GO:0046872">
    <property type="term" value="F:metal ion binding"/>
    <property type="evidence" value="ECO:0007669"/>
    <property type="project" value="UniProtKB-KW"/>
</dbReference>
<feature type="coiled-coil region" evidence="8">
    <location>
        <begin position="75"/>
        <end position="102"/>
    </location>
</feature>
<proteinExistence type="predicted"/>
<keyword evidence="6" id="KW-0804">Transcription</keyword>
<keyword evidence="3" id="KW-0862">Zinc</keyword>
<comment type="subcellular location">
    <subcellularLocation>
        <location evidence="1">Nucleus</location>
    </subcellularLocation>
</comment>
<feature type="compositionally biased region" description="Polar residues" evidence="9">
    <location>
        <begin position="9"/>
        <end position="30"/>
    </location>
</feature>
<evidence type="ECO:0000256" key="8">
    <source>
        <dbReference type="SAM" id="Coils"/>
    </source>
</evidence>
<dbReference type="GO" id="GO:0000976">
    <property type="term" value="F:transcription cis-regulatory region binding"/>
    <property type="evidence" value="ECO:0007669"/>
    <property type="project" value="TreeGrafter"/>
</dbReference>
<protein>
    <recommendedName>
        <fullName evidence="12">Transcription factor</fullName>
    </recommendedName>
</protein>
<keyword evidence="2" id="KW-0479">Metal-binding</keyword>
<dbReference type="CDD" id="cd12148">
    <property type="entry name" value="fungal_TF_MHR"/>
    <property type="match status" value="1"/>
</dbReference>
<evidence type="ECO:0000256" key="1">
    <source>
        <dbReference type="ARBA" id="ARBA00004123"/>
    </source>
</evidence>
<feature type="region of interest" description="Disordered" evidence="9">
    <location>
        <begin position="1"/>
        <end position="37"/>
    </location>
</feature>
<keyword evidence="8" id="KW-0175">Coiled coil</keyword>
<name>A0A8J2NEN3_FUSEQ</name>
<organism evidence="10 11">
    <name type="scientific">Fusarium equiseti</name>
    <name type="common">Fusarium scirpi</name>
    <dbReference type="NCBI Taxonomy" id="61235"/>
    <lineage>
        <taxon>Eukaryota</taxon>
        <taxon>Fungi</taxon>
        <taxon>Dikarya</taxon>
        <taxon>Ascomycota</taxon>
        <taxon>Pezizomycotina</taxon>
        <taxon>Sordariomycetes</taxon>
        <taxon>Hypocreomycetidae</taxon>
        <taxon>Hypocreales</taxon>
        <taxon>Nectriaceae</taxon>
        <taxon>Fusarium</taxon>
        <taxon>Fusarium incarnatum-equiseti species complex</taxon>
    </lineage>
</organism>
<evidence type="ECO:0008006" key="12">
    <source>
        <dbReference type="Google" id="ProtNLM"/>
    </source>
</evidence>
<keyword evidence="4" id="KW-0805">Transcription regulation</keyword>
<keyword evidence="5" id="KW-0238">DNA-binding</keyword>